<organism evidence="3 4">
    <name type="scientific">Ricinus communis</name>
    <name type="common">Castor bean</name>
    <dbReference type="NCBI Taxonomy" id="3988"/>
    <lineage>
        <taxon>Eukaryota</taxon>
        <taxon>Viridiplantae</taxon>
        <taxon>Streptophyta</taxon>
        <taxon>Embryophyta</taxon>
        <taxon>Tracheophyta</taxon>
        <taxon>Spermatophyta</taxon>
        <taxon>Magnoliopsida</taxon>
        <taxon>eudicotyledons</taxon>
        <taxon>Gunneridae</taxon>
        <taxon>Pentapetalae</taxon>
        <taxon>rosids</taxon>
        <taxon>fabids</taxon>
        <taxon>Malpighiales</taxon>
        <taxon>Euphorbiaceae</taxon>
        <taxon>Acalyphoideae</taxon>
        <taxon>Acalypheae</taxon>
        <taxon>Ricinus</taxon>
    </lineage>
</organism>
<accession>B9REN3</accession>
<keyword evidence="2" id="KW-0812">Transmembrane</keyword>
<feature type="coiled-coil region" evidence="1">
    <location>
        <begin position="16"/>
        <end position="82"/>
    </location>
</feature>
<evidence type="ECO:0000313" key="3">
    <source>
        <dbReference type="EMBL" id="EEF50236.1"/>
    </source>
</evidence>
<sequence length="118" mass="13705">MENKVCFASSILESLFVKLKAQKEKLKERLRSKVELENLLAEKDKLKKAEVVKKIEKLQLRKHKLKDENKHLKDKLVALKLISTSMMVLVIVLMIVALSCSFYHTSSLHGVKMMLKWL</sequence>
<keyword evidence="2" id="KW-0472">Membrane</keyword>
<protein>
    <submittedName>
        <fullName evidence="3">Uncharacterized protein</fullName>
    </submittedName>
</protein>
<dbReference type="InParanoid" id="B9REN3"/>
<reference evidence="4" key="1">
    <citation type="journal article" date="2010" name="Nat. Biotechnol.">
        <title>Draft genome sequence of the oilseed species Ricinus communis.</title>
        <authorList>
            <person name="Chan A.P."/>
            <person name="Crabtree J."/>
            <person name="Zhao Q."/>
            <person name="Lorenzi H."/>
            <person name="Orvis J."/>
            <person name="Puiu D."/>
            <person name="Melake-Berhan A."/>
            <person name="Jones K.M."/>
            <person name="Redman J."/>
            <person name="Chen G."/>
            <person name="Cahoon E.B."/>
            <person name="Gedil M."/>
            <person name="Stanke M."/>
            <person name="Haas B.J."/>
            <person name="Wortman J.R."/>
            <person name="Fraser-Liggett C.M."/>
            <person name="Ravel J."/>
            <person name="Rabinowicz P.D."/>
        </authorList>
    </citation>
    <scope>NUCLEOTIDE SEQUENCE [LARGE SCALE GENOMIC DNA]</scope>
    <source>
        <strain evidence="4">cv. Hale</strain>
    </source>
</reference>
<evidence type="ECO:0000313" key="4">
    <source>
        <dbReference type="Proteomes" id="UP000008311"/>
    </source>
</evidence>
<gene>
    <name evidence="3" type="ORF">RCOM_1776710</name>
</gene>
<dbReference type="AlphaFoldDB" id="B9REN3"/>
<dbReference type="EMBL" id="EQ973776">
    <property type="protein sequence ID" value="EEF50236.1"/>
    <property type="molecule type" value="Genomic_DNA"/>
</dbReference>
<evidence type="ECO:0000256" key="2">
    <source>
        <dbReference type="SAM" id="Phobius"/>
    </source>
</evidence>
<feature type="transmembrane region" description="Helical" evidence="2">
    <location>
        <begin position="81"/>
        <end position="104"/>
    </location>
</feature>
<keyword evidence="1" id="KW-0175">Coiled coil</keyword>
<keyword evidence="2" id="KW-1133">Transmembrane helix</keyword>
<dbReference type="Proteomes" id="UP000008311">
    <property type="component" value="Unassembled WGS sequence"/>
</dbReference>
<name>B9REN3_RICCO</name>
<keyword evidence="4" id="KW-1185">Reference proteome</keyword>
<proteinExistence type="predicted"/>
<evidence type="ECO:0000256" key="1">
    <source>
        <dbReference type="SAM" id="Coils"/>
    </source>
</evidence>